<proteinExistence type="inferred from homology"/>
<keyword evidence="3 4" id="KW-0406">Ion transport</keyword>
<dbReference type="GO" id="GO:0046933">
    <property type="term" value="F:proton-transporting ATP synthase activity, rotational mechanism"/>
    <property type="evidence" value="ECO:0007669"/>
    <property type="project" value="UniProtKB-UniRule"/>
</dbReference>
<dbReference type="NCBIfam" id="TIGR00309">
    <property type="entry name" value="V_ATPase_subD"/>
    <property type="match status" value="1"/>
</dbReference>
<evidence type="ECO:0000313" key="6">
    <source>
        <dbReference type="EMBL" id="HIT85851.1"/>
    </source>
</evidence>
<evidence type="ECO:0000256" key="2">
    <source>
        <dbReference type="ARBA" id="ARBA00022448"/>
    </source>
</evidence>
<keyword evidence="5" id="KW-0175">Coiled coil</keyword>
<dbReference type="AlphaFoldDB" id="A0A9D1H4U2"/>
<keyword evidence="2 4" id="KW-0813">Transport</keyword>
<reference evidence="6" key="2">
    <citation type="journal article" date="2021" name="PeerJ">
        <title>Extensive microbial diversity within the chicken gut microbiome revealed by metagenomics and culture.</title>
        <authorList>
            <person name="Gilroy R."/>
            <person name="Ravi A."/>
            <person name="Getino M."/>
            <person name="Pursley I."/>
            <person name="Horton D.L."/>
            <person name="Alikhan N.F."/>
            <person name="Baker D."/>
            <person name="Gharbi K."/>
            <person name="Hall N."/>
            <person name="Watson M."/>
            <person name="Adriaenssens E.M."/>
            <person name="Foster-Nyarko E."/>
            <person name="Jarju S."/>
            <person name="Secka A."/>
            <person name="Antonio M."/>
            <person name="Oren A."/>
            <person name="Chaudhuri R.R."/>
            <person name="La Ragione R."/>
            <person name="Hildebrand F."/>
            <person name="Pallen M.J."/>
        </authorList>
    </citation>
    <scope>NUCLEOTIDE SEQUENCE</scope>
    <source>
        <strain evidence="6">CHK181-108</strain>
    </source>
</reference>
<keyword evidence="4" id="KW-0375">Hydrogen ion transport</keyword>
<evidence type="ECO:0000256" key="5">
    <source>
        <dbReference type="SAM" id="Coils"/>
    </source>
</evidence>
<evidence type="ECO:0000256" key="3">
    <source>
        <dbReference type="ARBA" id="ARBA00023065"/>
    </source>
</evidence>
<keyword evidence="4" id="KW-0066">ATP synthesis</keyword>
<dbReference type="HAMAP" id="MF_00271">
    <property type="entry name" value="ATP_synth_D_arch"/>
    <property type="match status" value="1"/>
</dbReference>
<dbReference type="Gene3D" id="1.10.287.3240">
    <property type="match status" value="1"/>
</dbReference>
<reference evidence="6" key="1">
    <citation type="submission" date="2020-10" db="EMBL/GenBank/DDBJ databases">
        <authorList>
            <person name="Gilroy R."/>
        </authorList>
    </citation>
    <scope>NUCLEOTIDE SEQUENCE</scope>
    <source>
        <strain evidence="6">CHK181-108</strain>
    </source>
</reference>
<dbReference type="GO" id="GO:0042777">
    <property type="term" value="P:proton motive force-driven plasma membrane ATP synthesis"/>
    <property type="evidence" value="ECO:0007669"/>
    <property type="project" value="UniProtKB-UniRule"/>
</dbReference>
<evidence type="ECO:0000256" key="4">
    <source>
        <dbReference type="HAMAP-Rule" id="MF_00271"/>
    </source>
</evidence>
<organism evidence="6 7">
    <name type="scientific">Candidatus Ornithomonoglobus intestinigallinarum</name>
    <dbReference type="NCBI Taxonomy" id="2840894"/>
    <lineage>
        <taxon>Bacteria</taxon>
        <taxon>Bacillati</taxon>
        <taxon>Bacillota</taxon>
        <taxon>Clostridia</taxon>
        <taxon>Candidatus Ornithomonoglobus</taxon>
    </lineage>
</organism>
<protein>
    <recommendedName>
        <fullName evidence="4">V-type ATP synthase subunit D</fullName>
    </recommendedName>
    <alternativeName>
        <fullName evidence="4">V-ATPase subunit D</fullName>
    </alternativeName>
</protein>
<sequence>MQKTLAPTKGNLMSAKNTLQLSKQGYEMLDKKRNILIREMMQLIEEAKDVEARIEETFAQAYRALESANVLMSVTSVTEHAHSAAFEDSVEIDLRSVMGVEIPVVRAKKFSGRPIYGFSNTTSALDEAFLKFNEVKMLTVRLTEIENSVYRLAMNIKKTQKRANALENITIPLYETIVKDIGNALEEKDREEHSRLKVIKNQKEKNG</sequence>
<dbReference type="GO" id="GO:0046961">
    <property type="term" value="F:proton-transporting ATPase activity, rotational mechanism"/>
    <property type="evidence" value="ECO:0007669"/>
    <property type="project" value="InterPro"/>
</dbReference>
<dbReference type="EMBL" id="DVLU01000083">
    <property type="protein sequence ID" value="HIT85851.1"/>
    <property type="molecule type" value="Genomic_DNA"/>
</dbReference>
<accession>A0A9D1H4U2</accession>
<comment type="similarity">
    <text evidence="1 4">Belongs to the V-ATPase D subunit family.</text>
</comment>
<gene>
    <name evidence="4" type="primary">atpD</name>
    <name evidence="6" type="ORF">IAA60_08110</name>
</gene>
<dbReference type="PANTHER" id="PTHR11671">
    <property type="entry name" value="V-TYPE ATP SYNTHASE SUBUNIT D"/>
    <property type="match status" value="1"/>
</dbReference>
<comment type="function">
    <text evidence="4">Produces ATP from ADP in the presence of a proton gradient across the membrane.</text>
</comment>
<comment type="caution">
    <text evidence="6">The sequence shown here is derived from an EMBL/GenBank/DDBJ whole genome shotgun (WGS) entry which is preliminary data.</text>
</comment>
<dbReference type="Pfam" id="PF01813">
    <property type="entry name" value="ATP-synt_D"/>
    <property type="match status" value="1"/>
</dbReference>
<dbReference type="Proteomes" id="UP000824165">
    <property type="component" value="Unassembled WGS sequence"/>
</dbReference>
<evidence type="ECO:0000256" key="1">
    <source>
        <dbReference type="ARBA" id="ARBA00005850"/>
    </source>
</evidence>
<feature type="coiled-coil region" evidence="5">
    <location>
        <begin position="26"/>
        <end position="60"/>
    </location>
</feature>
<evidence type="ECO:0000313" key="7">
    <source>
        <dbReference type="Proteomes" id="UP000824165"/>
    </source>
</evidence>
<name>A0A9D1H4U2_9FIRM</name>
<dbReference type="GO" id="GO:0005524">
    <property type="term" value="F:ATP binding"/>
    <property type="evidence" value="ECO:0007669"/>
    <property type="project" value="UniProtKB-UniRule"/>
</dbReference>
<dbReference type="InterPro" id="IPR002699">
    <property type="entry name" value="V_ATPase_D"/>
</dbReference>